<organism evidence="2">
    <name type="scientific">Litopenaeus vannamei majanivirus Nimav-1_LVa</name>
    <dbReference type="NCBI Taxonomy" id="2984273"/>
    <lineage>
        <taxon>Viruses</taxon>
        <taxon>Viruses incertae sedis</taxon>
        <taxon>Naldaviricetes</taxon>
        <taxon>Nimaviridae</taxon>
    </lineage>
</organism>
<name>A0A9C7C7Y1_9VIRU</name>
<protein>
    <submittedName>
        <fullName evidence="2">Wsv432-like protein</fullName>
    </submittedName>
</protein>
<accession>A0A9C7C7Y1</accession>
<dbReference type="EMBL" id="LC738872">
    <property type="protein sequence ID" value="BDT62189.1"/>
    <property type="molecule type" value="Genomic_DNA"/>
</dbReference>
<evidence type="ECO:0000256" key="1">
    <source>
        <dbReference type="SAM" id="MobiDB-lite"/>
    </source>
</evidence>
<reference evidence="2" key="1">
    <citation type="submission" date="2022-10" db="EMBL/GenBank/DDBJ databases">
        <title>Genome sequences of endogenous nimaviruses in decapod crustaceans.</title>
        <authorList>
            <person name="Kawato S."/>
            <person name="Nozaki R."/>
            <person name="Kondo H."/>
            <person name="Hirono I."/>
        </authorList>
    </citation>
    <scope>NUCLEOTIDE SEQUENCE</scope>
    <source>
        <strain evidence="2">Lva-Nima_1</strain>
    </source>
</reference>
<sequence length="133" mass="14828">MSFNNSSTAGITTTNSGDGNYNNLNKNTTRRFVQISEQLSNPPSIISDIRAARHSRRAISIQSVASAPSLPYYVAKLLLPRALDALDKSRGAVVFDPISGVYEPNLYNLIDRHYLEDRSLPNTKTLRKILNYD</sequence>
<feature type="region of interest" description="Disordered" evidence="1">
    <location>
        <begin position="1"/>
        <end position="25"/>
    </location>
</feature>
<proteinExistence type="predicted"/>
<evidence type="ECO:0000313" key="2">
    <source>
        <dbReference type="EMBL" id="BDT62189.1"/>
    </source>
</evidence>